<reference evidence="2 3" key="1">
    <citation type="journal article" date="2015" name="Nature">
        <title>rRNA introns, odd ribosomes, and small enigmatic genomes across a large radiation of phyla.</title>
        <authorList>
            <person name="Brown C.T."/>
            <person name="Hug L.A."/>
            <person name="Thomas B.C."/>
            <person name="Sharon I."/>
            <person name="Castelle C.J."/>
            <person name="Singh A."/>
            <person name="Wilkins M.J."/>
            <person name="Williams K.H."/>
            <person name="Banfield J.F."/>
        </authorList>
    </citation>
    <scope>NUCLEOTIDE SEQUENCE [LARGE SCALE GENOMIC DNA]</scope>
</reference>
<feature type="transmembrane region" description="Helical" evidence="1">
    <location>
        <begin position="6"/>
        <end position="30"/>
    </location>
</feature>
<sequence length="149" mass="15511">MNKDALLATLIGFGIGLVITGTFLFGPNIVKGLPSISIKLPRFSFGKTPPGVSPTPSPQSRITGLTVTSPLAEALAEKKELLVSGTAPSGTAIVIAGPQDEDVVSANQNNTFGGQITLIEGKNDILVTAFINQKEDQSNITVYFTPGDL</sequence>
<dbReference type="EMBL" id="LCOQ01000006">
    <property type="protein sequence ID" value="KKU80923.1"/>
    <property type="molecule type" value="Genomic_DNA"/>
</dbReference>
<organism evidence="2 3">
    <name type="scientific">Candidatus Gottesmanbacteria bacterium GW2011_GWA1_47_8</name>
    <dbReference type="NCBI Taxonomy" id="1618438"/>
    <lineage>
        <taxon>Bacteria</taxon>
        <taxon>Candidatus Gottesmaniibacteriota</taxon>
    </lineage>
</organism>
<protein>
    <submittedName>
        <fullName evidence="2">Uncharacterized protein</fullName>
    </submittedName>
</protein>
<keyword evidence="1" id="KW-0472">Membrane</keyword>
<dbReference type="AlphaFoldDB" id="A0A0G1VRW6"/>
<keyword evidence="1" id="KW-0812">Transmembrane</keyword>
<comment type="caution">
    <text evidence="2">The sequence shown here is derived from an EMBL/GenBank/DDBJ whole genome shotgun (WGS) entry which is preliminary data.</text>
</comment>
<evidence type="ECO:0000313" key="3">
    <source>
        <dbReference type="Proteomes" id="UP000034212"/>
    </source>
</evidence>
<dbReference type="Proteomes" id="UP000034212">
    <property type="component" value="Unassembled WGS sequence"/>
</dbReference>
<proteinExistence type="predicted"/>
<accession>A0A0G1VRW6</accession>
<name>A0A0G1VRW6_9BACT</name>
<evidence type="ECO:0000313" key="2">
    <source>
        <dbReference type="EMBL" id="KKU80923.1"/>
    </source>
</evidence>
<dbReference type="Gene3D" id="2.60.40.10">
    <property type="entry name" value="Immunoglobulins"/>
    <property type="match status" value="1"/>
</dbReference>
<dbReference type="InterPro" id="IPR013783">
    <property type="entry name" value="Ig-like_fold"/>
</dbReference>
<gene>
    <name evidence="2" type="ORF">UY08_C0006G0019</name>
</gene>
<keyword evidence="1" id="KW-1133">Transmembrane helix</keyword>
<evidence type="ECO:0000256" key="1">
    <source>
        <dbReference type="SAM" id="Phobius"/>
    </source>
</evidence>